<comment type="caution">
    <text evidence="2">The sequence shown here is derived from an EMBL/GenBank/DDBJ whole genome shotgun (WGS) entry which is preliminary data.</text>
</comment>
<dbReference type="GO" id="GO:0016491">
    <property type="term" value="F:oxidoreductase activity"/>
    <property type="evidence" value="ECO:0007669"/>
    <property type="project" value="UniProtKB-KW"/>
</dbReference>
<dbReference type="PIRSF" id="PIRSF000332">
    <property type="entry name" value="FMO"/>
    <property type="match status" value="1"/>
</dbReference>
<dbReference type="PANTHER" id="PTHR43539">
    <property type="entry name" value="FLAVIN-BINDING MONOOXYGENASE-LIKE PROTEIN (AFU_ORTHOLOGUE AFUA_4G09220)"/>
    <property type="match status" value="1"/>
</dbReference>
<dbReference type="PRINTS" id="PR00469">
    <property type="entry name" value="PNDRDTASEII"/>
</dbReference>
<evidence type="ECO:0000313" key="2">
    <source>
        <dbReference type="EMBL" id="MED4402456.1"/>
    </source>
</evidence>
<dbReference type="EC" id="1.14.13.-" evidence="2"/>
<dbReference type="SUPFAM" id="SSF51905">
    <property type="entry name" value="FAD/NAD(P)-binding domain"/>
    <property type="match status" value="2"/>
</dbReference>
<dbReference type="RefSeq" id="WP_066228156.1">
    <property type="nucleotide sequence ID" value="NZ_JARTFQ010000005.1"/>
</dbReference>
<name>A0ABU6NZB4_9BACI</name>
<dbReference type="InterPro" id="IPR036188">
    <property type="entry name" value="FAD/NAD-bd_sf"/>
</dbReference>
<dbReference type="InterPro" id="IPR000960">
    <property type="entry name" value="Flavin_mOase"/>
</dbReference>
<accession>A0ABU6NZB4</accession>
<reference evidence="2 3" key="1">
    <citation type="submission" date="2023-03" db="EMBL/GenBank/DDBJ databases">
        <title>Bacillus Genome Sequencing.</title>
        <authorList>
            <person name="Dunlap C."/>
        </authorList>
    </citation>
    <scope>NUCLEOTIDE SEQUENCE [LARGE SCALE GENOMIC DNA]</scope>
    <source>
        <strain evidence="2 3">NRS-1717</strain>
    </source>
</reference>
<protein>
    <submittedName>
        <fullName evidence="2">NAD(P)/FAD-dependent oxidoreductase</fullName>
        <ecNumber evidence="2">1.14.13.-</ecNumber>
    </submittedName>
</protein>
<organism evidence="2 3">
    <name type="scientific">Metabacillus fastidiosus</name>
    <dbReference type="NCBI Taxonomy" id="1458"/>
    <lineage>
        <taxon>Bacteria</taxon>
        <taxon>Bacillati</taxon>
        <taxon>Bacillota</taxon>
        <taxon>Bacilli</taxon>
        <taxon>Bacillales</taxon>
        <taxon>Bacillaceae</taxon>
        <taxon>Metabacillus</taxon>
    </lineage>
</organism>
<dbReference type="EMBL" id="JARTFS010000012">
    <property type="protein sequence ID" value="MED4402456.1"/>
    <property type="molecule type" value="Genomic_DNA"/>
</dbReference>
<dbReference type="Pfam" id="PF13738">
    <property type="entry name" value="Pyr_redox_3"/>
    <property type="match status" value="1"/>
</dbReference>
<dbReference type="InterPro" id="IPR050982">
    <property type="entry name" value="Auxin_biosynth/cation_transpt"/>
</dbReference>
<evidence type="ECO:0000313" key="3">
    <source>
        <dbReference type="Proteomes" id="UP001342826"/>
    </source>
</evidence>
<sequence>MTKVWDVIVIGGGQAGLAVGYYLQKKGLNFLILESKEKAGGSWPQYYDSLKLFSPARFSSLPGLKFPVDPNKYPSKLEVIQYLEIYQKKFKLPILTNSKVISVERKENKFSIITTLGETHQSLSIINATGSFLTPYIPEIKGMDSFNGKVIHSSEYRNTDSFINERVIVVGSRNSAVQIAVELANVSSTTLAVRHPVKLINQKIFGKDLHFWLRIIGFDSFPFRKFGKSVPISDAVINSDRFEVPLSEGKPNQKKMFTSFYSDGVVWSDGEKERVDSIIFATGFRNDFPYLINIGALDDNGNPLHLAGESKSVPGLYYVGLEGQRSFSSATLRGVGRDASYIVQKLTKHLKNNN</sequence>
<dbReference type="PRINTS" id="PR00368">
    <property type="entry name" value="FADPNR"/>
</dbReference>
<gene>
    <name evidence="2" type="ORF">P9271_14150</name>
</gene>
<proteinExistence type="predicted"/>
<evidence type="ECO:0000256" key="1">
    <source>
        <dbReference type="ARBA" id="ARBA00023002"/>
    </source>
</evidence>
<dbReference type="GeneID" id="301140725"/>
<dbReference type="Proteomes" id="UP001342826">
    <property type="component" value="Unassembled WGS sequence"/>
</dbReference>
<dbReference type="Gene3D" id="3.50.50.60">
    <property type="entry name" value="FAD/NAD(P)-binding domain"/>
    <property type="match status" value="1"/>
</dbReference>
<dbReference type="PANTHER" id="PTHR43539:SF78">
    <property type="entry name" value="FLAVIN-CONTAINING MONOOXYGENASE"/>
    <property type="match status" value="1"/>
</dbReference>
<keyword evidence="1 2" id="KW-0560">Oxidoreductase</keyword>
<keyword evidence="3" id="KW-1185">Reference proteome</keyword>